<evidence type="ECO:0000313" key="3">
    <source>
        <dbReference type="Proteomes" id="UP000676169"/>
    </source>
</evidence>
<dbReference type="SUPFAM" id="SSF46689">
    <property type="entry name" value="Homeodomain-like"/>
    <property type="match status" value="1"/>
</dbReference>
<sequence>MSAKKSAKGKRYTPEEKQQIVDFVREANRDKGRGGVAAAVKKFAVSALTISSWVKAEGSTTPKSGKSAKAGVREGDGGRTKLLGQLFSLDQEIAMRRKELVALEAKFQKLKEQL</sequence>
<keyword evidence="3" id="KW-1185">Reference proteome</keyword>
<dbReference type="InterPro" id="IPR009057">
    <property type="entry name" value="Homeodomain-like_sf"/>
</dbReference>
<dbReference type="AlphaFoldDB" id="A0A975J354"/>
<organism evidence="2 3">
    <name type="scientific">Luteolibacter ambystomatis</name>
    <dbReference type="NCBI Taxonomy" id="2824561"/>
    <lineage>
        <taxon>Bacteria</taxon>
        <taxon>Pseudomonadati</taxon>
        <taxon>Verrucomicrobiota</taxon>
        <taxon>Verrucomicrobiia</taxon>
        <taxon>Verrucomicrobiales</taxon>
        <taxon>Verrucomicrobiaceae</taxon>
        <taxon>Luteolibacter</taxon>
    </lineage>
</organism>
<evidence type="ECO:0000256" key="1">
    <source>
        <dbReference type="SAM" id="MobiDB-lite"/>
    </source>
</evidence>
<dbReference type="Proteomes" id="UP000676169">
    <property type="component" value="Chromosome"/>
</dbReference>
<accession>A0A975J354</accession>
<reference evidence="2" key="1">
    <citation type="submission" date="2021-04" db="EMBL/GenBank/DDBJ databases">
        <title>Luteolibacter sp. 32A isolated from the skin of an Anderson's salamander (Ambystoma andersonii).</title>
        <authorList>
            <person name="Spergser J."/>
            <person name="Busse H.-J."/>
        </authorList>
    </citation>
    <scope>NUCLEOTIDE SEQUENCE</scope>
    <source>
        <strain evidence="2">32A</strain>
    </source>
</reference>
<dbReference type="RefSeq" id="WP_211634545.1">
    <property type="nucleotide sequence ID" value="NZ_CP073100.1"/>
</dbReference>
<evidence type="ECO:0000313" key="2">
    <source>
        <dbReference type="EMBL" id="QUE53203.1"/>
    </source>
</evidence>
<name>A0A975J354_9BACT</name>
<protein>
    <recommendedName>
        <fullName evidence="4">Transposase</fullName>
    </recommendedName>
</protein>
<dbReference type="KEGG" id="lamb:KBB96_09950"/>
<feature type="region of interest" description="Disordered" evidence="1">
    <location>
        <begin position="56"/>
        <end position="77"/>
    </location>
</feature>
<gene>
    <name evidence="2" type="ORF">KBB96_09950</name>
</gene>
<proteinExistence type="predicted"/>
<evidence type="ECO:0008006" key="4">
    <source>
        <dbReference type="Google" id="ProtNLM"/>
    </source>
</evidence>
<dbReference type="EMBL" id="CP073100">
    <property type="protein sequence ID" value="QUE53203.1"/>
    <property type="molecule type" value="Genomic_DNA"/>
</dbReference>